<sequence>MQLELKGRNALVTGGSRGIGRAITLALARQGVNVVACYRQRSEAVESLAREAQELGNITLVQADVCREEDVARLFETCRERFERLDIVVNNAGAISHIPLSDLTPAEWHRMLDTNLTSIYLVVREALPLLSEGASVINVGSSVATRGMAACAHYTASKAGIIGLTRSLCKELGPRGIRVNTLAPGIIETDMVSRLTPEQRKKYEAMAAVGRLGQPEDIAGAVLYLASDLSRFVSGITLEVNGGI</sequence>
<dbReference type="FunFam" id="3.40.50.720:FF:000084">
    <property type="entry name" value="Short-chain dehydrogenase reductase"/>
    <property type="match status" value="1"/>
</dbReference>
<organism evidence="3 4">
    <name type="scientific">Melittangium boletus DSM 14713</name>
    <dbReference type="NCBI Taxonomy" id="1294270"/>
    <lineage>
        <taxon>Bacteria</taxon>
        <taxon>Pseudomonadati</taxon>
        <taxon>Myxococcota</taxon>
        <taxon>Myxococcia</taxon>
        <taxon>Myxococcales</taxon>
        <taxon>Cystobacterineae</taxon>
        <taxon>Archangiaceae</taxon>
        <taxon>Melittangium</taxon>
    </lineage>
</organism>
<dbReference type="OrthoDB" id="9804774at2"/>
<dbReference type="InterPro" id="IPR002347">
    <property type="entry name" value="SDR_fam"/>
</dbReference>
<reference evidence="3 4" key="1">
    <citation type="submission" date="2017-06" db="EMBL/GenBank/DDBJ databases">
        <authorList>
            <person name="Kim H.J."/>
            <person name="Triplett B.A."/>
        </authorList>
    </citation>
    <scope>NUCLEOTIDE SEQUENCE [LARGE SCALE GENOMIC DNA]</scope>
    <source>
        <strain evidence="3 4">DSM 14713</strain>
    </source>
</reference>
<dbReference type="InterPro" id="IPR020904">
    <property type="entry name" value="Sc_DH/Rdtase_CS"/>
</dbReference>
<evidence type="ECO:0000259" key="2">
    <source>
        <dbReference type="SMART" id="SM00822"/>
    </source>
</evidence>
<dbReference type="Pfam" id="PF13561">
    <property type="entry name" value="adh_short_C2"/>
    <property type="match status" value="1"/>
</dbReference>
<dbReference type="PRINTS" id="PR00080">
    <property type="entry name" value="SDRFAMILY"/>
</dbReference>
<protein>
    <submittedName>
        <fullName evidence="3">Short-chain dehydrogenase</fullName>
    </submittedName>
</protein>
<dbReference type="EMBL" id="CP022163">
    <property type="protein sequence ID" value="ATB29589.1"/>
    <property type="molecule type" value="Genomic_DNA"/>
</dbReference>
<dbReference type="PANTHER" id="PTHR42760:SF53">
    <property type="entry name" value="BLR4183 PROTEIN"/>
    <property type="match status" value="1"/>
</dbReference>
<dbReference type="CDD" id="cd05233">
    <property type="entry name" value="SDR_c"/>
    <property type="match status" value="1"/>
</dbReference>
<dbReference type="NCBIfam" id="NF009466">
    <property type="entry name" value="PRK12826.1-2"/>
    <property type="match status" value="1"/>
</dbReference>
<dbReference type="GO" id="GO:0016616">
    <property type="term" value="F:oxidoreductase activity, acting on the CH-OH group of donors, NAD or NADP as acceptor"/>
    <property type="evidence" value="ECO:0007669"/>
    <property type="project" value="TreeGrafter"/>
</dbReference>
<evidence type="ECO:0000313" key="3">
    <source>
        <dbReference type="EMBL" id="ATB29589.1"/>
    </source>
</evidence>
<dbReference type="NCBIfam" id="NF005559">
    <property type="entry name" value="PRK07231.1"/>
    <property type="match status" value="1"/>
</dbReference>
<dbReference type="SUPFAM" id="SSF51735">
    <property type="entry name" value="NAD(P)-binding Rossmann-fold domains"/>
    <property type="match status" value="1"/>
</dbReference>
<dbReference type="GO" id="GO:0030497">
    <property type="term" value="P:fatty acid elongation"/>
    <property type="evidence" value="ECO:0007669"/>
    <property type="project" value="TreeGrafter"/>
</dbReference>
<dbReference type="KEGG" id="mbd:MEBOL_003044"/>
<gene>
    <name evidence="3" type="ORF">MEBOL_003044</name>
</gene>
<evidence type="ECO:0000313" key="4">
    <source>
        <dbReference type="Proteomes" id="UP000217289"/>
    </source>
</evidence>
<accession>A0A250ICL4</accession>
<dbReference type="SMART" id="SM00822">
    <property type="entry name" value="PKS_KR"/>
    <property type="match status" value="1"/>
</dbReference>
<dbReference type="AlphaFoldDB" id="A0A250ICL4"/>
<dbReference type="PANTHER" id="PTHR42760">
    <property type="entry name" value="SHORT-CHAIN DEHYDROGENASES/REDUCTASES FAMILY MEMBER"/>
    <property type="match status" value="1"/>
</dbReference>
<proteinExistence type="inferred from homology"/>
<feature type="domain" description="Ketoreductase" evidence="2">
    <location>
        <begin position="8"/>
        <end position="189"/>
    </location>
</feature>
<dbReference type="Gene3D" id="3.40.50.720">
    <property type="entry name" value="NAD(P)-binding Rossmann-like Domain"/>
    <property type="match status" value="1"/>
</dbReference>
<dbReference type="Proteomes" id="UP000217289">
    <property type="component" value="Chromosome"/>
</dbReference>
<name>A0A250ICL4_9BACT</name>
<dbReference type="PRINTS" id="PR00081">
    <property type="entry name" value="GDHRDH"/>
</dbReference>
<evidence type="ECO:0000256" key="1">
    <source>
        <dbReference type="ARBA" id="ARBA00006484"/>
    </source>
</evidence>
<dbReference type="RefSeq" id="WP_095978133.1">
    <property type="nucleotide sequence ID" value="NZ_CP022163.1"/>
</dbReference>
<dbReference type="PROSITE" id="PS00061">
    <property type="entry name" value="ADH_SHORT"/>
    <property type="match status" value="1"/>
</dbReference>
<dbReference type="InterPro" id="IPR057326">
    <property type="entry name" value="KR_dom"/>
</dbReference>
<keyword evidence="4" id="KW-1185">Reference proteome</keyword>
<comment type="similarity">
    <text evidence="1">Belongs to the short-chain dehydrogenases/reductases (SDR) family.</text>
</comment>
<dbReference type="InterPro" id="IPR036291">
    <property type="entry name" value="NAD(P)-bd_dom_sf"/>
</dbReference>